<dbReference type="EMBL" id="CAJQZP010000975">
    <property type="protein sequence ID" value="CAG5005024.1"/>
    <property type="molecule type" value="Genomic_DNA"/>
</dbReference>
<dbReference type="AlphaFoldDB" id="A0A8S3X641"/>
<reference evidence="2" key="1">
    <citation type="submission" date="2021-04" db="EMBL/GenBank/DDBJ databases">
        <authorList>
            <person name="Tunstrom K."/>
        </authorList>
    </citation>
    <scope>NUCLEOTIDE SEQUENCE</scope>
</reference>
<proteinExistence type="predicted"/>
<keyword evidence="3" id="KW-1185">Reference proteome</keyword>
<protein>
    <submittedName>
        <fullName evidence="2">(apollo) hypothetical protein</fullName>
    </submittedName>
</protein>
<dbReference type="Proteomes" id="UP000691718">
    <property type="component" value="Unassembled WGS sequence"/>
</dbReference>
<feature type="compositionally biased region" description="Polar residues" evidence="1">
    <location>
        <begin position="113"/>
        <end position="123"/>
    </location>
</feature>
<dbReference type="OrthoDB" id="6141723at2759"/>
<accession>A0A8S3X641</accession>
<evidence type="ECO:0000313" key="3">
    <source>
        <dbReference type="Proteomes" id="UP000691718"/>
    </source>
</evidence>
<name>A0A8S3X641_PARAO</name>
<organism evidence="2 3">
    <name type="scientific">Parnassius apollo</name>
    <name type="common">Apollo butterfly</name>
    <name type="synonym">Papilio apollo</name>
    <dbReference type="NCBI Taxonomy" id="110799"/>
    <lineage>
        <taxon>Eukaryota</taxon>
        <taxon>Metazoa</taxon>
        <taxon>Ecdysozoa</taxon>
        <taxon>Arthropoda</taxon>
        <taxon>Hexapoda</taxon>
        <taxon>Insecta</taxon>
        <taxon>Pterygota</taxon>
        <taxon>Neoptera</taxon>
        <taxon>Endopterygota</taxon>
        <taxon>Lepidoptera</taxon>
        <taxon>Glossata</taxon>
        <taxon>Ditrysia</taxon>
        <taxon>Papilionoidea</taxon>
        <taxon>Papilionidae</taxon>
        <taxon>Parnassiinae</taxon>
        <taxon>Parnassini</taxon>
        <taxon>Parnassius</taxon>
        <taxon>Parnassius</taxon>
    </lineage>
</organism>
<evidence type="ECO:0000256" key="1">
    <source>
        <dbReference type="SAM" id="MobiDB-lite"/>
    </source>
</evidence>
<feature type="region of interest" description="Disordered" evidence="1">
    <location>
        <begin position="72"/>
        <end position="123"/>
    </location>
</feature>
<gene>
    <name evidence="2" type="ORF">PAPOLLO_LOCUS14509</name>
</gene>
<comment type="caution">
    <text evidence="2">The sequence shown here is derived from an EMBL/GenBank/DDBJ whole genome shotgun (WGS) entry which is preliminary data.</text>
</comment>
<evidence type="ECO:0000313" key="2">
    <source>
        <dbReference type="EMBL" id="CAG5005024.1"/>
    </source>
</evidence>
<sequence>MPRLAIANGLKFPDIPDVLNELTSMEERLRKFCYKHGRKEQVRPEIIRRAAEYLVTCDLFRTYDIELEGSWTNNEPEDTVECTCSSPEQESNIDEIPDVNPGGTETLLDENQDLTIVSGSRRR</sequence>